<dbReference type="SUPFAM" id="SSF52172">
    <property type="entry name" value="CheY-like"/>
    <property type="match status" value="1"/>
</dbReference>
<proteinExistence type="predicted"/>
<dbReference type="InterPro" id="IPR005471">
    <property type="entry name" value="Tscrpt_reg_IclR_N"/>
</dbReference>
<dbReference type="PANTHER" id="PTHR45526">
    <property type="entry name" value="TRANSCRIPTIONAL REGULATORY PROTEIN DPIA"/>
    <property type="match status" value="1"/>
</dbReference>
<protein>
    <submittedName>
        <fullName evidence="3">Response regulator</fullName>
    </submittedName>
</protein>
<dbReference type="InterPro" id="IPR051271">
    <property type="entry name" value="2C-system_Tx_regulators"/>
</dbReference>
<accession>A0ABV3P7D7</accession>
<sequence>MTGGGLRVLVVDDDFRVASLHAGYVDAVAGFEVAGTAGSVAQARTLLARQQAAGTPVDLALLDVYLPDGSGLDLLGSCDAFVLSAAGEPGSFRRAVRCGALGYLVKPFGEAVLHTRLRAYARYRRVLATAEEHGQPLDQDVADAAFRALHADAAATRGGSAATSATRDLVLRALAEAAEPLSAADVAAATGISRATAQRHLAALDGEGKLALRLRYGATGRPEQRYAPLT</sequence>
<dbReference type="InterPro" id="IPR036390">
    <property type="entry name" value="WH_DNA-bd_sf"/>
</dbReference>
<dbReference type="Gene3D" id="1.10.10.10">
    <property type="entry name" value="Winged helix-like DNA-binding domain superfamily/Winged helix DNA-binding domain"/>
    <property type="match status" value="1"/>
</dbReference>
<dbReference type="InterPro" id="IPR001789">
    <property type="entry name" value="Sig_transdc_resp-reg_receiver"/>
</dbReference>
<feature type="domain" description="Response regulatory" evidence="2">
    <location>
        <begin position="7"/>
        <end position="121"/>
    </location>
</feature>
<dbReference type="PROSITE" id="PS50110">
    <property type="entry name" value="RESPONSE_REGULATORY"/>
    <property type="match status" value="1"/>
</dbReference>
<evidence type="ECO:0000313" key="4">
    <source>
        <dbReference type="Proteomes" id="UP001555826"/>
    </source>
</evidence>
<dbReference type="Gene3D" id="3.40.50.2300">
    <property type="match status" value="1"/>
</dbReference>
<dbReference type="SUPFAM" id="SSF46785">
    <property type="entry name" value="Winged helix' DNA-binding domain"/>
    <property type="match status" value="1"/>
</dbReference>
<dbReference type="Pfam" id="PF00072">
    <property type="entry name" value="Response_reg"/>
    <property type="match status" value="1"/>
</dbReference>
<comment type="caution">
    <text evidence="3">The sequence shown here is derived from an EMBL/GenBank/DDBJ whole genome shotgun (WGS) entry which is preliminary data.</text>
</comment>
<dbReference type="Pfam" id="PF09339">
    <property type="entry name" value="HTH_IclR"/>
    <property type="match status" value="1"/>
</dbReference>
<name>A0ABV3P7D7_9ACTN</name>
<organism evidence="3 4">
    <name type="scientific">Kineococcus endophyticus</name>
    <dbReference type="NCBI Taxonomy" id="1181883"/>
    <lineage>
        <taxon>Bacteria</taxon>
        <taxon>Bacillati</taxon>
        <taxon>Actinomycetota</taxon>
        <taxon>Actinomycetes</taxon>
        <taxon>Kineosporiales</taxon>
        <taxon>Kineosporiaceae</taxon>
        <taxon>Kineococcus</taxon>
    </lineage>
</organism>
<keyword evidence="1" id="KW-0597">Phosphoprotein</keyword>
<dbReference type="RefSeq" id="WP_367638660.1">
    <property type="nucleotide sequence ID" value="NZ_JBFNQN010000008.1"/>
</dbReference>
<feature type="modified residue" description="4-aspartylphosphate" evidence="1">
    <location>
        <position position="63"/>
    </location>
</feature>
<evidence type="ECO:0000313" key="3">
    <source>
        <dbReference type="EMBL" id="MEW9265537.1"/>
    </source>
</evidence>
<keyword evidence="4" id="KW-1185">Reference proteome</keyword>
<dbReference type="SMART" id="SM00448">
    <property type="entry name" value="REC"/>
    <property type="match status" value="1"/>
</dbReference>
<dbReference type="InterPro" id="IPR011006">
    <property type="entry name" value="CheY-like_superfamily"/>
</dbReference>
<gene>
    <name evidence="3" type="ORF">AB1207_12325</name>
</gene>
<dbReference type="InterPro" id="IPR036388">
    <property type="entry name" value="WH-like_DNA-bd_sf"/>
</dbReference>
<dbReference type="EMBL" id="JBFNQN010000008">
    <property type="protein sequence ID" value="MEW9265537.1"/>
    <property type="molecule type" value="Genomic_DNA"/>
</dbReference>
<reference evidence="3 4" key="1">
    <citation type="submission" date="2024-07" db="EMBL/GenBank/DDBJ databases">
        <authorList>
            <person name="Thanompreechachai J."/>
            <person name="Duangmal K."/>
        </authorList>
    </citation>
    <scope>NUCLEOTIDE SEQUENCE [LARGE SCALE GENOMIC DNA]</scope>
    <source>
        <strain evidence="3 4">KCTC 19886</strain>
    </source>
</reference>
<evidence type="ECO:0000259" key="2">
    <source>
        <dbReference type="PROSITE" id="PS50110"/>
    </source>
</evidence>
<dbReference type="Proteomes" id="UP001555826">
    <property type="component" value="Unassembled WGS sequence"/>
</dbReference>
<dbReference type="PANTHER" id="PTHR45526:SF1">
    <property type="entry name" value="TRANSCRIPTIONAL REGULATORY PROTEIN DCUR-RELATED"/>
    <property type="match status" value="1"/>
</dbReference>
<evidence type="ECO:0000256" key="1">
    <source>
        <dbReference type="PROSITE-ProRule" id="PRU00169"/>
    </source>
</evidence>